<gene>
    <name evidence="3" type="ORF">SAMN04488502_107108</name>
</gene>
<keyword evidence="2" id="KW-0732">Signal</keyword>
<evidence type="ECO:0000256" key="1">
    <source>
        <dbReference type="SAM" id="MobiDB-lite"/>
    </source>
</evidence>
<reference evidence="3 4" key="1">
    <citation type="submission" date="2016-10" db="EMBL/GenBank/DDBJ databases">
        <authorList>
            <person name="de Groot N.N."/>
        </authorList>
    </citation>
    <scope>NUCLEOTIDE SEQUENCE [LARGE SCALE GENOMIC DNA]</scope>
    <source>
        <strain evidence="3 4">DSM 1736</strain>
    </source>
</reference>
<dbReference type="AlphaFoldDB" id="A0A1G9W321"/>
<dbReference type="EMBL" id="FNHB01000007">
    <property type="protein sequence ID" value="SDM78890.1"/>
    <property type="molecule type" value="Genomic_DNA"/>
</dbReference>
<dbReference type="Proteomes" id="UP000214880">
    <property type="component" value="Unassembled WGS sequence"/>
</dbReference>
<evidence type="ECO:0000313" key="3">
    <source>
        <dbReference type="EMBL" id="SDM78890.1"/>
    </source>
</evidence>
<feature type="compositionally biased region" description="Basic and acidic residues" evidence="1">
    <location>
        <begin position="44"/>
        <end position="92"/>
    </location>
</feature>
<evidence type="ECO:0000313" key="4">
    <source>
        <dbReference type="Proteomes" id="UP000214880"/>
    </source>
</evidence>
<proteinExistence type="predicted"/>
<accession>A0A1G9W321</accession>
<organism evidence="3 4">
    <name type="scientific">Dendrosporobacter quercicolus</name>
    <dbReference type="NCBI Taxonomy" id="146817"/>
    <lineage>
        <taxon>Bacteria</taxon>
        <taxon>Bacillati</taxon>
        <taxon>Bacillota</taxon>
        <taxon>Negativicutes</taxon>
        <taxon>Selenomonadales</taxon>
        <taxon>Sporomusaceae</taxon>
        <taxon>Dendrosporobacter</taxon>
    </lineage>
</organism>
<dbReference type="OrthoDB" id="1685020at2"/>
<sequence>MVKTAPRIIIYAMLALMQIGLFTPAGAAAAPVNTASTRTIQLDAHGRDPDRQREHDRRKREEEERHKREMQRRPNEGEKAWRERQKREKERHNQALREIAAFLVGAAIGSAR</sequence>
<dbReference type="RefSeq" id="WP_092074145.1">
    <property type="nucleotide sequence ID" value="NZ_FNHB01000007.1"/>
</dbReference>
<protein>
    <submittedName>
        <fullName evidence="3">Uncharacterized protein</fullName>
    </submittedName>
</protein>
<feature type="region of interest" description="Disordered" evidence="1">
    <location>
        <begin position="38"/>
        <end position="92"/>
    </location>
</feature>
<feature type="signal peptide" evidence="2">
    <location>
        <begin position="1"/>
        <end position="27"/>
    </location>
</feature>
<name>A0A1G9W321_9FIRM</name>
<evidence type="ECO:0000256" key="2">
    <source>
        <dbReference type="SAM" id="SignalP"/>
    </source>
</evidence>
<feature type="chain" id="PRO_5039274099" evidence="2">
    <location>
        <begin position="28"/>
        <end position="112"/>
    </location>
</feature>
<keyword evidence="4" id="KW-1185">Reference proteome</keyword>